<evidence type="ECO:0000256" key="2">
    <source>
        <dbReference type="SAM" id="Phobius"/>
    </source>
</evidence>
<dbReference type="GeneID" id="63753267"/>
<protein>
    <recommendedName>
        <fullName evidence="4">Peptidase A1 domain-containing protein</fullName>
    </recommendedName>
</protein>
<reference evidence="6" key="1">
    <citation type="journal article" date="2017" name="Genome Biol.">
        <title>Comparative genomics reveals high biological diversity and specific adaptations in the industrially and medically important fungal genus Aspergillus.</title>
        <authorList>
            <person name="de Vries R.P."/>
            <person name="Riley R."/>
            <person name="Wiebenga A."/>
            <person name="Aguilar-Osorio G."/>
            <person name="Amillis S."/>
            <person name="Uchima C.A."/>
            <person name="Anderluh G."/>
            <person name="Asadollahi M."/>
            <person name="Askin M."/>
            <person name="Barry K."/>
            <person name="Battaglia E."/>
            <person name="Bayram O."/>
            <person name="Benocci T."/>
            <person name="Braus-Stromeyer S.A."/>
            <person name="Caldana C."/>
            <person name="Canovas D."/>
            <person name="Cerqueira G.C."/>
            <person name="Chen F."/>
            <person name="Chen W."/>
            <person name="Choi C."/>
            <person name="Clum A."/>
            <person name="Dos Santos R.A."/>
            <person name="Damasio A.R."/>
            <person name="Diallinas G."/>
            <person name="Emri T."/>
            <person name="Fekete E."/>
            <person name="Flipphi M."/>
            <person name="Freyberg S."/>
            <person name="Gallo A."/>
            <person name="Gournas C."/>
            <person name="Habgood R."/>
            <person name="Hainaut M."/>
            <person name="Harispe M.L."/>
            <person name="Henrissat B."/>
            <person name="Hilden K.S."/>
            <person name="Hope R."/>
            <person name="Hossain A."/>
            <person name="Karabika E."/>
            <person name="Karaffa L."/>
            <person name="Karanyi Z."/>
            <person name="Krasevec N."/>
            <person name="Kuo A."/>
            <person name="Kusch H."/>
            <person name="LaButti K."/>
            <person name="Lagendijk E.L."/>
            <person name="Lapidus A."/>
            <person name="Levasseur A."/>
            <person name="Lindquist E."/>
            <person name="Lipzen A."/>
            <person name="Logrieco A.F."/>
            <person name="MacCabe A."/>
            <person name="Maekelae M.R."/>
            <person name="Malavazi I."/>
            <person name="Melin P."/>
            <person name="Meyer V."/>
            <person name="Mielnichuk N."/>
            <person name="Miskei M."/>
            <person name="Molnar A.P."/>
            <person name="Mule G."/>
            <person name="Ngan C.Y."/>
            <person name="Orejas M."/>
            <person name="Orosz E."/>
            <person name="Ouedraogo J.P."/>
            <person name="Overkamp K.M."/>
            <person name="Park H.-S."/>
            <person name="Perrone G."/>
            <person name="Piumi F."/>
            <person name="Punt P.J."/>
            <person name="Ram A.F."/>
            <person name="Ramon A."/>
            <person name="Rauscher S."/>
            <person name="Record E."/>
            <person name="Riano-Pachon D.M."/>
            <person name="Robert V."/>
            <person name="Roehrig J."/>
            <person name="Ruller R."/>
            <person name="Salamov A."/>
            <person name="Salih N.S."/>
            <person name="Samson R.A."/>
            <person name="Sandor E."/>
            <person name="Sanguinetti M."/>
            <person name="Schuetze T."/>
            <person name="Sepcic K."/>
            <person name="Shelest E."/>
            <person name="Sherlock G."/>
            <person name="Sophianopoulou V."/>
            <person name="Squina F.M."/>
            <person name="Sun H."/>
            <person name="Susca A."/>
            <person name="Todd R.B."/>
            <person name="Tsang A."/>
            <person name="Unkles S.E."/>
            <person name="van de Wiele N."/>
            <person name="van Rossen-Uffink D."/>
            <person name="Oliveira J.V."/>
            <person name="Vesth T.C."/>
            <person name="Visser J."/>
            <person name="Yu J.-H."/>
            <person name="Zhou M."/>
            <person name="Andersen M.R."/>
            <person name="Archer D.B."/>
            <person name="Baker S.E."/>
            <person name="Benoit I."/>
            <person name="Brakhage A.A."/>
            <person name="Braus G.H."/>
            <person name="Fischer R."/>
            <person name="Frisvad J.C."/>
            <person name="Goldman G.H."/>
            <person name="Houbraken J."/>
            <person name="Oakley B."/>
            <person name="Pocsi I."/>
            <person name="Scazzocchio C."/>
            <person name="Seiboth B."/>
            <person name="vanKuyk P.A."/>
            <person name="Wortman J."/>
            <person name="Dyer P.S."/>
            <person name="Grigoriev I.V."/>
        </authorList>
    </citation>
    <scope>NUCLEOTIDE SEQUENCE [LARGE SCALE GENOMIC DNA]</scope>
    <source>
        <strain evidence="6">DTO 134E9</strain>
    </source>
</reference>
<evidence type="ECO:0000256" key="3">
    <source>
        <dbReference type="SAM" id="SignalP"/>
    </source>
</evidence>
<dbReference type="SUPFAM" id="SSF50630">
    <property type="entry name" value="Acid proteases"/>
    <property type="match status" value="1"/>
</dbReference>
<name>A0A1L9RPW2_ASPWE</name>
<dbReference type="Gene3D" id="2.40.70.10">
    <property type="entry name" value="Acid Proteases"/>
    <property type="match status" value="1"/>
</dbReference>
<organism evidence="5 6">
    <name type="scientific">Aspergillus wentii DTO 134E9</name>
    <dbReference type="NCBI Taxonomy" id="1073089"/>
    <lineage>
        <taxon>Eukaryota</taxon>
        <taxon>Fungi</taxon>
        <taxon>Dikarya</taxon>
        <taxon>Ascomycota</taxon>
        <taxon>Pezizomycotina</taxon>
        <taxon>Eurotiomycetes</taxon>
        <taxon>Eurotiomycetidae</taxon>
        <taxon>Eurotiales</taxon>
        <taxon>Aspergillaceae</taxon>
        <taxon>Aspergillus</taxon>
        <taxon>Aspergillus subgen. Cremei</taxon>
    </lineage>
</organism>
<evidence type="ECO:0000313" key="5">
    <source>
        <dbReference type="EMBL" id="OJJ36964.1"/>
    </source>
</evidence>
<dbReference type="VEuPathDB" id="FungiDB:ASPWEDRAFT_50338"/>
<dbReference type="Proteomes" id="UP000184383">
    <property type="component" value="Unassembled WGS sequence"/>
</dbReference>
<dbReference type="RefSeq" id="XP_040690640.1">
    <property type="nucleotide sequence ID" value="XM_040837419.1"/>
</dbReference>
<dbReference type="InterPro" id="IPR021109">
    <property type="entry name" value="Peptidase_aspartic_dom_sf"/>
</dbReference>
<sequence length="532" mass="57890">MIFSLYLLLLSAVCGSMAASPQVMDWSSKTFGPDGPWHAVKLTIGSDKQNIAVYPGSRFTNTILAKSICDNTTTSTTCYANDAGLYNPKTSASLKNATDMLPWYSYWFNTPTGQIWRNVAGENYTLSTGRVLTNIGTTVVYDAFQTYPNGKNYPISVGSMSLGRPSNYQQKGNGTLWYINGHLQKLDVISSYSYGLHIGSAEEPNIPPSLYLGGFDKNRVLGEVSSQQYVPAGSKYPEGSLVIRLLDIGIGVASGGSPFAFTSKNGLWAQNNSDATDVYVHSERPYMYLPKATCDALTSDLPVTFNDSLGLYFWNTSDPQYKRIVASPAYLSFTFEKNANNQQNMTIKVPYSLMNLTLEEPLVDKPTQYFPCYPDEDTRLLGRAFLQAAFLGVNWGTGTGDWFLAQAPGPDVLTNPSVTTIEDNDTAITGSGSSWEQTWASYWTPIGTSESSTSTSSGLSTGAKAGIGVGCAIAGIILIALAWAFIVWRKRAAARNNVPAEYPPASTQDPPKIAKNPVEMESTPPVERYELD</sequence>
<keyword evidence="2" id="KW-1133">Transmembrane helix</keyword>
<accession>A0A1L9RPW2</accession>
<dbReference type="PROSITE" id="PS51767">
    <property type="entry name" value="PEPTIDASE_A1"/>
    <property type="match status" value="1"/>
</dbReference>
<keyword evidence="2" id="KW-0472">Membrane</keyword>
<feature type="chain" id="PRO_5013335941" description="Peptidase A1 domain-containing protein" evidence="3">
    <location>
        <begin position="19"/>
        <end position="532"/>
    </location>
</feature>
<dbReference type="EMBL" id="KV878211">
    <property type="protein sequence ID" value="OJJ36964.1"/>
    <property type="molecule type" value="Genomic_DNA"/>
</dbReference>
<evidence type="ECO:0000313" key="6">
    <source>
        <dbReference type="Proteomes" id="UP000184383"/>
    </source>
</evidence>
<evidence type="ECO:0000259" key="4">
    <source>
        <dbReference type="PROSITE" id="PS51767"/>
    </source>
</evidence>
<feature type="domain" description="Peptidase A1" evidence="4">
    <location>
        <begin position="38"/>
        <end position="405"/>
    </location>
</feature>
<feature type="signal peptide" evidence="3">
    <location>
        <begin position="1"/>
        <end position="18"/>
    </location>
</feature>
<evidence type="ECO:0000256" key="1">
    <source>
        <dbReference type="SAM" id="MobiDB-lite"/>
    </source>
</evidence>
<proteinExistence type="predicted"/>
<dbReference type="InterPro" id="IPR033121">
    <property type="entry name" value="PEPTIDASE_A1"/>
</dbReference>
<keyword evidence="6" id="KW-1185">Reference proteome</keyword>
<dbReference type="AlphaFoldDB" id="A0A1L9RPW2"/>
<gene>
    <name evidence="5" type="ORF">ASPWEDRAFT_50338</name>
</gene>
<keyword evidence="3" id="KW-0732">Signal</keyword>
<feature type="region of interest" description="Disordered" evidence="1">
    <location>
        <begin position="500"/>
        <end position="532"/>
    </location>
</feature>
<keyword evidence="2" id="KW-0812">Transmembrane</keyword>
<dbReference type="OrthoDB" id="4074350at2759"/>
<feature type="transmembrane region" description="Helical" evidence="2">
    <location>
        <begin position="465"/>
        <end position="488"/>
    </location>
</feature>